<feature type="transmembrane region" description="Helical" evidence="1">
    <location>
        <begin position="6"/>
        <end position="28"/>
    </location>
</feature>
<dbReference type="InterPro" id="IPR011737">
    <property type="entry name" value="CHP02206_TP0381"/>
</dbReference>
<evidence type="ECO:0000313" key="3">
    <source>
        <dbReference type="Proteomes" id="UP001596524"/>
    </source>
</evidence>
<comment type="caution">
    <text evidence="2">The sequence shown here is derived from an EMBL/GenBank/DDBJ whole genome shotgun (WGS) entry which is preliminary data.</text>
</comment>
<feature type="transmembrane region" description="Helical" evidence="1">
    <location>
        <begin position="72"/>
        <end position="89"/>
    </location>
</feature>
<sequence length="243" mass="26739">MDDRDFTAYGASHLGAVLVLVLGIVVLLAVGRRLRDPGDLLGKTLAVFLALAVLPLQLLYFTPGYWNPVRTLPVQLCDVAAVVAVVALWTHLRWAVALTYFWGITLTTQAVITPDLSTDFPDLTFLLFWVMHIGTVWAAVHLTWTRGIHPDWRRYGVAVAVTAVWAVAVFCLNLAIGSNYGYLNAKPGAATALDLLGPWPWYVLAEVAIIAAVWALMTWPWVGREAPAPQDSRDHPPRPRLAP</sequence>
<dbReference type="NCBIfam" id="TIGR02206">
    <property type="entry name" value="intg_mem_TP0381"/>
    <property type="match status" value="1"/>
</dbReference>
<evidence type="ECO:0000256" key="1">
    <source>
        <dbReference type="SAM" id="Phobius"/>
    </source>
</evidence>
<keyword evidence="1" id="KW-1133">Transmembrane helix</keyword>
<gene>
    <name evidence="2" type="ORF">ACFQO6_11710</name>
</gene>
<dbReference type="RefSeq" id="WP_255888540.1">
    <property type="nucleotide sequence ID" value="NZ_JAFMZM010000001.1"/>
</dbReference>
<keyword evidence="3" id="KW-1185">Reference proteome</keyword>
<dbReference type="Pfam" id="PF14808">
    <property type="entry name" value="TMEM164"/>
    <property type="match status" value="1"/>
</dbReference>
<proteinExistence type="predicted"/>
<dbReference type="Proteomes" id="UP001596524">
    <property type="component" value="Unassembled WGS sequence"/>
</dbReference>
<accession>A0ABW2N375</accession>
<dbReference type="EMBL" id="JBHTCH010000014">
    <property type="protein sequence ID" value="MFC7360939.1"/>
    <property type="molecule type" value="Genomic_DNA"/>
</dbReference>
<evidence type="ECO:0000313" key="2">
    <source>
        <dbReference type="EMBL" id="MFC7360939.1"/>
    </source>
</evidence>
<feature type="transmembrane region" description="Helical" evidence="1">
    <location>
        <begin position="201"/>
        <end position="222"/>
    </location>
</feature>
<protein>
    <submittedName>
        <fullName evidence="2">TIGR02206 family membrane protein</fullName>
    </submittedName>
</protein>
<feature type="transmembrane region" description="Helical" evidence="1">
    <location>
        <begin position="40"/>
        <end position="60"/>
    </location>
</feature>
<feature type="transmembrane region" description="Helical" evidence="1">
    <location>
        <begin position="124"/>
        <end position="144"/>
    </location>
</feature>
<feature type="transmembrane region" description="Helical" evidence="1">
    <location>
        <begin position="156"/>
        <end position="181"/>
    </location>
</feature>
<reference evidence="3" key="1">
    <citation type="journal article" date="2019" name="Int. J. Syst. Evol. Microbiol.">
        <title>The Global Catalogue of Microorganisms (GCM) 10K type strain sequencing project: providing services to taxonomists for standard genome sequencing and annotation.</title>
        <authorList>
            <consortium name="The Broad Institute Genomics Platform"/>
            <consortium name="The Broad Institute Genome Sequencing Center for Infectious Disease"/>
            <person name="Wu L."/>
            <person name="Ma J."/>
        </authorList>
    </citation>
    <scope>NUCLEOTIDE SEQUENCE [LARGE SCALE GENOMIC DNA]</scope>
    <source>
        <strain evidence="3">FCH27</strain>
    </source>
</reference>
<feature type="transmembrane region" description="Helical" evidence="1">
    <location>
        <begin position="94"/>
        <end position="112"/>
    </location>
</feature>
<keyword evidence="1" id="KW-0812">Transmembrane</keyword>
<keyword evidence="1" id="KW-0472">Membrane</keyword>
<name>A0ABW2N375_9ACTN</name>
<organism evidence="2 3">
    <name type="scientific">Nocardioides astragali</name>
    <dbReference type="NCBI Taxonomy" id="1776736"/>
    <lineage>
        <taxon>Bacteria</taxon>
        <taxon>Bacillati</taxon>
        <taxon>Actinomycetota</taxon>
        <taxon>Actinomycetes</taxon>
        <taxon>Propionibacteriales</taxon>
        <taxon>Nocardioidaceae</taxon>
        <taxon>Nocardioides</taxon>
    </lineage>
</organism>